<accession>A0A8J8NKZ6</accession>
<feature type="region of interest" description="Disordered" evidence="1">
    <location>
        <begin position="1"/>
        <end position="27"/>
    </location>
</feature>
<reference evidence="2" key="1">
    <citation type="submission" date="2019-06" db="EMBL/GenBank/DDBJ databases">
        <authorList>
            <person name="Zheng W."/>
        </authorList>
    </citation>
    <scope>NUCLEOTIDE SEQUENCE</scope>
    <source>
        <strain evidence="2">QDHG01</strain>
    </source>
</reference>
<dbReference type="AlphaFoldDB" id="A0A8J8NKZ6"/>
<dbReference type="EMBL" id="RRYP01012458">
    <property type="protein sequence ID" value="TNV77097.1"/>
    <property type="molecule type" value="Genomic_DNA"/>
</dbReference>
<organism evidence="2 3">
    <name type="scientific">Halteria grandinella</name>
    <dbReference type="NCBI Taxonomy" id="5974"/>
    <lineage>
        <taxon>Eukaryota</taxon>
        <taxon>Sar</taxon>
        <taxon>Alveolata</taxon>
        <taxon>Ciliophora</taxon>
        <taxon>Intramacronucleata</taxon>
        <taxon>Spirotrichea</taxon>
        <taxon>Stichotrichia</taxon>
        <taxon>Sporadotrichida</taxon>
        <taxon>Halteriidae</taxon>
        <taxon>Halteria</taxon>
    </lineage>
</organism>
<protein>
    <submittedName>
        <fullName evidence="2">Uncharacterized protein</fullName>
    </submittedName>
</protein>
<dbReference type="Proteomes" id="UP000785679">
    <property type="component" value="Unassembled WGS sequence"/>
</dbReference>
<comment type="caution">
    <text evidence="2">The sequence shown here is derived from an EMBL/GenBank/DDBJ whole genome shotgun (WGS) entry which is preliminary data.</text>
</comment>
<evidence type="ECO:0000313" key="3">
    <source>
        <dbReference type="Proteomes" id="UP000785679"/>
    </source>
</evidence>
<keyword evidence="3" id="KW-1185">Reference proteome</keyword>
<evidence type="ECO:0000256" key="1">
    <source>
        <dbReference type="SAM" id="MobiDB-lite"/>
    </source>
</evidence>
<name>A0A8J8NKZ6_HALGN</name>
<evidence type="ECO:0000313" key="2">
    <source>
        <dbReference type="EMBL" id="TNV77097.1"/>
    </source>
</evidence>
<sequence>MAQGKVKGGKSHNPAHQTRKQKPKMANKITFSQIKNAKITKDINRNIEDQMRERATQFTFKHSRGVQGKTKAIKK</sequence>
<gene>
    <name evidence="2" type="ORF">FGO68_gene13295</name>
</gene>
<proteinExistence type="predicted"/>